<reference evidence="1" key="3">
    <citation type="submission" date="2015-02" db="UniProtKB">
        <authorList>
            <consortium name="EnsemblProtists"/>
        </authorList>
    </citation>
    <scope>IDENTIFICATION</scope>
    <source>
        <strain evidence="1">DAOM BR144</strain>
    </source>
</reference>
<keyword evidence="2" id="KW-1185">Reference proteome</keyword>
<sequence length="65" mass="7446">MIVFQPKICQKFILVSCIFRIEVSTLSDVISHFSEAVELRSDFVTRQANGQSVNDLRSEFQLRAP</sequence>
<dbReference type="InParanoid" id="K3WJN4"/>
<protein>
    <submittedName>
        <fullName evidence="1">Uncharacterized protein</fullName>
    </submittedName>
</protein>
<organism evidence="1 2">
    <name type="scientific">Globisporangium ultimum (strain ATCC 200006 / CBS 805.95 / DAOM BR144)</name>
    <name type="common">Pythium ultimum</name>
    <dbReference type="NCBI Taxonomy" id="431595"/>
    <lineage>
        <taxon>Eukaryota</taxon>
        <taxon>Sar</taxon>
        <taxon>Stramenopiles</taxon>
        <taxon>Oomycota</taxon>
        <taxon>Peronosporomycetes</taxon>
        <taxon>Pythiales</taxon>
        <taxon>Pythiaceae</taxon>
        <taxon>Globisporangium</taxon>
    </lineage>
</organism>
<dbReference type="Proteomes" id="UP000019132">
    <property type="component" value="Unassembled WGS sequence"/>
</dbReference>
<dbReference type="EnsemblProtists" id="PYU1_T005176">
    <property type="protein sequence ID" value="PYU1_T005176"/>
    <property type="gene ID" value="PYU1_G005165"/>
</dbReference>
<proteinExistence type="predicted"/>
<dbReference type="AlphaFoldDB" id="K3WJN4"/>
<name>K3WJN4_GLOUD</name>
<dbReference type="VEuPathDB" id="FungiDB:PYU1_G005165"/>
<reference evidence="2" key="2">
    <citation type="submission" date="2010-04" db="EMBL/GenBank/DDBJ databases">
        <authorList>
            <person name="Buell R."/>
            <person name="Hamilton J."/>
            <person name="Hostetler J."/>
        </authorList>
    </citation>
    <scope>NUCLEOTIDE SEQUENCE [LARGE SCALE GENOMIC DNA]</scope>
    <source>
        <strain evidence="2">DAOM:BR144</strain>
    </source>
</reference>
<dbReference type="HOGENOM" id="CLU_2854585_0_0_1"/>
<evidence type="ECO:0000313" key="1">
    <source>
        <dbReference type="EnsemblProtists" id="PYU1_T005176"/>
    </source>
</evidence>
<reference evidence="2" key="1">
    <citation type="journal article" date="2010" name="Genome Biol.">
        <title>Genome sequence of the necrotrophic plant pathogen Pythium ultimum reveals original pathogenicity mechanisms and effector repertoire.</title>
        <authorList>
            <person name="Levesque C.A."/>
            <person name="Brouwer H."/>
            <person name="Cano L."/>
            <person name="Hamilton J.P."/>
            <person name="Holt C."/>
            <person name="Huitema E."/>
            <person name="Raffaele S."/>
            <person name="Robideau G.P."/>
            <person name="Thines M."/>
            <person name="Win J."/>
            <person name="Zerillo M.M."/>
            <person name="Beakes G.W."/>
            <person name="Boore J.L."/>
            <person name="Busam D."/>
            <person name="Dumas B."/>
            <person name="Ferriera S."/>
            <person name="Fuerstenberg S.I."/>
            <person name="Gachon C.M."/>
            <person name="Gaulin E."/>
            <person name="Govers F."/>
            <person name="Grenville-Briggs L."/>
            <person name="Horner N."/>
            <person name="Hostetler J."/>
            <person name="Jiang R.H."/>
            <person name="Johnson J."/>
            <person name="Krajaejun T."/>
            <person name="Lin H."/>
            <person name="Meijer H.J."/>
            <person name="Moore B."/>
            <person name="Morris P."/>
            <person name="Phuntmart V."/>
            <person name="Puiu D."/>
            <person name="Shetty J."/>
            <person name="Stajich J.E."/>
            <person name="Tripathy S."/>
            <person name="Wawra S."/>
            <person name="van West P."/>
            <person name="Whitty B.R."/>
            <person name="Coutinho P.M."/>
            <person name="Henrissat B."/>
            <person name="Martin F."/>
            <person name="Thomas P.D."/>
            <person name="Tyler B.M."/>
            <person name="De Vries R.P."/>
            <person name="Kamoun S."/>
            <person name="Yandell M."/>
            <person name="Tisserat N."/>
            <person name="Buell C.R."/>
        </authorList>
    </citation>
    <scope>NUCLEOTIDE SEQUENCE</scope>
    <source>
        <strain evidence="2">DAOM:BR144</strain>
    </source>
</reference>
<accession>K3WJN4</accession>
<dbReference type="EMBL" id="GL376564">
    <property type="status" value="NOT_ANNOTATED_CDS"/>
    <property type="molecule type" value="Genomic_DNA"/>
</dbReference>
<evidence type="ECO:0000313" key="2">
    <source>
        <dbReference type="Proteomes" id="UP000019132"/>
    </source>
</evidence>